<proteinExistence type="predicted"/>
<protein>
    <submittedName>
        <fullName evidence="1">Uncharacterized protein</fullName>
    </submittedName>
</protein>
<organism evidence="1 2">
    <name type="scientific">Candidatus Avelusimicrobium gallicola</name>
    <dbReference type="NCBI Taxonomy" id="2562704"/>
    <lineage>
        <taxon>Bacteria</taxon>
        <taxon>Pseudomonadati</taxon>
        <taxon>Elusimicrobiota</taxon>
        <taxon>Elusimicrobia</taxon>
        <taxon>Elusimicrobiales</taxon>
        <taxon>Elusimicrobiaceae</taxon>
        <taxon>Candidatus Avelusimicrobium</taxon>
    </lineage>
</organism>
<comment type="caution">
    <text evidence="1">The sequence shown here is derived from an EMBL/GenBank/DDBJ whole genome shotgun (WGS) entry which is preliminary data.</text>
</comment>
<evidence type="ECO:0000313" key="2">
    <source>
        <dbReference type="Proteomes" id="UP000725649"/>
    </source>
</evidence>
<dbReference type="EMBL" id="SUVG01000002">
    <property type="protein sequence ID" value="MBE6420901.1"/>
    <property type="molecule type" value="Genomic_DNA"/>
</dbReference>
<dbReference type="Proteomes" id="UP000725649">
    <property type="component" value="Unassembled WGS sequence"/>
</dbReference>
<dbReference type="AlphaFoldDB" id="A0A928DP94"/>
<gene>
    <name evidence="1" type="ORF">E7027_01985</name>
</gene>
<accession>A0A928DP94</accession>
<name>A0A928DP94_9BACT</name>
<sequence>MKKLMGFLFVLVFILGIIFVLLPFLETTPPPSAVPAAQARPRPQIFTSNPLTTLVKRIVNALQTEWDKKREKRRLAVARMQEKRKLAPTNYRAALLKTLPSQEDAPGEPIELPQGEDDGNWLIAPQISPEDMGVKGMHEVNTDEELPQSAEMQATEQPLQALPLVSPTEENASFSAQKEPLLLARANTNLQLPKPARYAPEPTKTQAPLSETEKALKELMDVVYPERRLAKLVEDYASVKFGLVPATPASLKEKEAFIKEKKEQVIKEFRRLQWEDIMRMLDSQEPPPPPAKDYLGNYVRAAKREGKETIDLPITIVSKEEEGKVRLTKMGLTNTATLQRVAAAVEAAGKGTTSGADLVLSTSKTAGKEATTWEAISSSANSMLSTSKTVISRFWQHLENEEKGAEGAKDPTHVEGEMQGIPYKSVEIVTPGLIYGETVNDSAISWTSEGRKSINVNPRNGDSLLNLSEEFNKDTTELAEGSGEQAERDATLDYDGTFEGSFIGMALNGNINFYDPKEALQQALEKIQNPLSVVGTNYARNHK</sequence>
<evidence type="ECO:0000313" key="1">
    <source>
        <dbReference type="EMBL" id="MBE6420901.1"/>
    </source>
</evidence>
<reference evidence="1" key="1">
    <citation type="submission" date="2019-04" db="EMBL/GenBank/DDBJ databases">
        <title>Evolution of Biomass-Degrading Anaerobic Consortia Revealed by Metagenomics.</title>
        <authorList>
            <person name="Peng X."/>
        </authorList>
    </citation>
    <scope>NUCLEOTIDE SEQUENCE</scope>
    <source>
        <strain evidence="1">SIG66</strain>
    </source>
</reference>